<evidence type="ECO:0000313" key="5">
    <source>
        <dbReference type="EMBL" id="KAL3778182.1"/>
    </source>
</evidence>
<reference evidence="5 6" key="1">
    <citation type="submission" date="2024-10" db="EMBL/GenBank/DDBJ databases">
        <title>Updated reference genomes for cyclostephanoid diatoms.</title>
        <authorList>
            <person name="Roberts W.R."/>
            <person name="Alverson A.J."/>
        </authorList>
    </citation>
    <scope>NUCLEOTIDE SEQUENCE [LARGE SCALE GENOMIC DNA]</scope>
    <source>
        <strain evidence="5 6">AJA276-08</strain>
    </source>
</reference>
<keyword evidence="6" id="KW-1185">Reference proteome</keyword>
<dbReference type="AlphaFoldDB" id="A0ABD3NQK2"/>
<evidence type="ECO:0000313" key="6">
    <source>
        <dbReference type="Proteomes" id="UP001530315"/>
    </source>
</evidence>
<protein>
    <recommendedName>
        <fullName evidence="4">Sulfotransferase domain-containing protein</fullName>
    </recommendedName>
</protein>
<dbReference type="EMBL" id="JALLAZ020001235">
    <property type="protein sequence ID" value="KAL3778182.1"/>
    <property type="molecule type" value="Genomic_DNA"/>
</dbReference>
<organism evidence="5 6">
    <name type="scientific">Stephanodiscus triporus</name>
    <dbReference type="NCBI Taxonomy" id="2934178"/>
    <lineage>
        <taxon>Eukaryota</taxon>
        <taxon>Sar</taxon>
        <taxon>Stramenopiles</taxon>
        <taxon>Ochrophyta</taxon>
        <taxon>Bacillariophyta</taxon>
        <taxon>Coscinodiscophyceae</taxon>
        <taxon>Thalassiosirophycidae</taxon>
        <taxon>Stephanodiscales</taxon>
        <taxon>Stephanodiscaceae</taxon>
        <taxon>Stephanodiscus</taxon>
    </lineage>
</organism>
<dbReference type="InterPro" id="IPR027417">
    <property type="entry name" value="P-loop_NTPase"/>
</dbReference>
<dbReference type="Proteomes" id="UP001530315">
    <property type="component" value="Unassembled WGS sequence"/>
</dbReference>
<dbReference type="PANTHER" id="PTHR11783">
    <property type="entry name" value="SULFOTRANSFERASE SULT"/>
    <property type="match status" value="1"/>
</dbReference>
<feature type="domain" description="Sulfotransferase" evidence="4">
    <location>
        <begin position="209"/>
        <end position="348"/>
    </location>
</feature>
<dbReference type="Pfam" id="PF00685">
    <property type="entry name" value="Sulfotransfer_1"/>
    <property type="match status" value="1"/>
</dbReference>
<evidence type="ECO:0000256" key="3">
    <source>
        <dbReference type="SAM" id="MobiDB-lite"/>
    </source>
</evidence>
<feature type="region of interest" description="Disordered" evidence="3">
    <location>
        <begin position="80"/>
        <end position="122"/>
    </location>
</feature>
<dbReference type="GO" id="GO:0016740">
    <property type="term" value="F:transferase activity"/>
    <property type="evidence" value="ECO:0007669"/>
    <property type="project" value="UniProtKB-KW"/>
</dbReference>
<name>A0ABD3NQK2_9STRA</name>
<evidence type="ECO:0000256" key="2">
    <source>
        <dbReference type="ARBA" id="ARBA00022679"/>
    </source>
</evidence>
<feature type="region of interest" description="Disordered" evidence="3">
    <location>
        <begin position="1"/>
        <end position="21"/>
    </location>
</feature>
<dbReference type="Gene3D" id="3.40.50.300">
    <property type="entry name" value="P-loop containing nucleotide triphosphate hydrolases"/>
    <property type="match status" value="1"/>
</dbReference>
<comment type="caution">
    <text evidence="5">The sequence shown here is derived from an EMBL/GenBank/DDBJ whole genome shotgun (WGS) entry which is preliminary data.</text>
</comment>
<sequence>MPSPPPATGLAPPGIGSNPSPYRYGDEGLPVPWWFNPKTALLYRDLDVYDDDVVLSSGVKMGTTWLSRLLVNLLYDEDDDDDDVVDETTTTAADDDDDDNSASSRLRRRRHPGRLGQTYPESTYPTRIEKANDEYGIYDRVPNGADVVDKMFGDYVWEDLVGMPRPRLFVSHLFGRAYLPSMLFDDDDDAGDADDGGGGGSRTRRRGKGRLIVLLRNLKDTMISLHNFRGTPLDGMHGNEHGPGSFRRFVDVGACPNSYGSAFRWIAESANALDEIGPDRSLVVYYEDLVLDFRGEVRRICDFLGLSPLSESRLRRVETACGIKNMRDDANFRLGDLCCRGGGIGGWKDVTELNDEEHWSALDRVFDDMLGGVKIAEPLRSYQTR</sequence>
<comment type="similarity">
    <text evidence="1">Belongs to the sulfotransferase 1 family.</text>
</comment>
<dbReference type="InterPro" id="IPR000863">
    <property type="entry name" value="Sulfotransferase_dom"/>
</dbReference>
<proteinExistence type="inferred from homology"/>
<evidence type="ECO:0000259" key="4">
    <source>
        <dbReference type="Pfam" id="PF00685"/>
    </source>
</evidence>
<gene>
    <name evidence="5" type="ORF">ACHAW5_004029</name>
</gene>
<evidence type="ECO:0000256" key="1">
    <source>
        <dbReference type="ARBA" id="ARBA00005771"/>
    </source>
</evidence>
<keyword evidence="2" id="KW-0808">Transferase</keyword>
<dbReference type="SUPFAM" id="SSF52540">
    <property type="entry name" value="P-loop containing nucleoside triphosphate hydrolases"/>
    <property type="match status" value="1"/>
</dbReference>
<accession>A0ABD3NQK2</accession>